<evidence type="ECO:0000313" key="4">
    <source>
        <dbReference type="Proteomes" id="UP001066276"/>
    </source>
</evidence>
<feature type="coiled-coil region" evidence="1">
    <location>
        <begin position="332"/>
        <end position="391"/>
    </location>
</feature>
<evidence type="ECO:0008006" key="5">
    <source>
        <dbReference type="Google" id="ProtNLM"/>
    </source>
</evidence>
<feature type="compositionally biased region" description="Polar residues" evidence="2">
    <location>
        <begin position="1499"/>
        <end position="1513"/>
    </location>
</feature>
<keyword evidence="1" id="KW-0175">Coiled coil</keyword>
<feature type="compositionally biased region" description="Basic and acidic residues" evidence="2">
    <location>
        <begin position="706"/>
        <end position="732"/>
    </location>
</feature>
<keyword evidence="4" id="KW-1185">Reference proteome</keyword>
<evidence type="ECO:0000256" key="2">
    <source>
        <dbReference type="SAM" id="MobiDB-lite"/>
    </source>
</evidence>
<evidence type="ECO:0000256" key="1">
    <source>
        <dbReference type="SAM" id="Coils"/>
    </source>
</evidence>
<sequence>MDELGVYRCQNCKMAFRSFPLLEKHKDKFCIGGSVRGAPPGPRYPGPQHPGRGSRAWREPAEEDQSPDLTWRDPQESFSSLKAREDMLNERCRTLMVGPQVNESVLDSLALKRLTDEFHKLRMSIEESVPTLRSSQAQVDLSPRLQLDREYRERLQEMSEAHERHLADIQERNRALELQREDIRRRLSAFANQGSSTSHIEQMLLELKTQEEKNQLALDALRDQIGLIQADSRAKYEEANKGNAPKTPEKKGEKVSWNLFPFPSGAGPLSSEISSLHMAYVQNGGSDPAVLAQMRDLQMEAMMFEQMGPKPERKDKKKKRPDPAPRVLDSELLSVEMENQRLEDEILKMKLQRDKRKADDGYLESELADMQREHLQQTTQLQAEIEMLKQNSLRAYPQPGGQAPPRLPPPKAPPLALLPPTQARPAPPMHPPGIFEPSFLAGGMEAKRPHTPAMSKHLVNPPDTLGPAPYDPAAGFVVFYDFLLGLDPTFYMVRLLTGLYSNGQQMGRPIALPAVFCQMGQSPPYVMDGCRGNTAMLSVKQPVPRVRPVASISLVIELQASGGFDPYGQEVQRMSSRGWAKLDLFDRHNQVISGRWKVPVRVLPLKPDLTMGQLNAVPQVGMVELYLRLVNARDADVQAMAEVDPGNAAMYQYPPLISGGIAPPAVNAPPQRAAYPSHASLSLSFPYTDYVDPPPIQDQLSQHKSNKSENRITGDERLDGTTDENHQGEKLAADLGRTRLGFVVDRVKDAPLGDGCLRLTGYHHSTGQVISSRHSGVTCVTSPVKSNIKHGYFIFGEQEMTFYDVSPLEDMILVVRFYLWPSGSAATTPWEARQSTEPQLANEEWAVAFAVLRLTKPIPSPPDAVEKGYRQVDWNTGVHNLTLYHGPVPPPLNFSVLPAERCHDVFEPYGSASVRLCVFSGEKPELPFPPESPIDARHAPEWPDVVYIHHVREVPMAEPFTSTDGLDLYIDGARFLPDAVTISRVTGRIFDRNYNQIGPEISTGIDLNSSVFEPIFNYSLEIRNPRMPPTSTLLLKLYSINRFSLKLVLIGWAALNLFLESGTENAPAADSAGVQVSLNEGAHQIRLYHSGPSTEQPFSVHALATGGRIVPCATLLVRLVKAPVDKNQKTLQRIDVPQEDWARLRLFQARPDYADGVYFSDTARPTQGENCLYSAMINRSIVLVREVVLLLCGARAQELNTDEEISTWFKMKMTQMMDNKPQPFDFSCISRYLTTYGVKVNVEPVVSLDSARNLPWSGFTFAHFCFNPPGALYFGEPWRKYDPPTFVENIDVSSCQHFPAWLDGFKPFPRRLYNEHLTLIIHLHEVSVFSDKDGNSLNKPANATDKETAPPPEESLVFAPGNQAWTALHVFRKGYCNTGVYQVPLYQGEPSQEILSSLTSEECDVVLKDLVRKNSIQFVPGASVIVRIADGRRDAELGAHIHTDVNQSYLPTDNIDSYNNEPSGPKIFDLLPQGRPGEDIKHDVTRWFRKLLFNATNGTTNHESSQMKVSGSQEQEETSLTRRNGFQKLQQPDTSFGASDPSALLQLTSRRAAYSTTRQEESQVRLPRGL</sequence>
<feature type="compositionally biased region" description="Pro residues" evidence="2">
    <location>
        <begin position="39"/>
        <end position="48"/>
    </location>
</feature>
<feature type="region of interest" description="Disordered" evidence="2">
    <location>
        <begin position="1499"/>
        <end position="1520"/>
    </location>
</feature>
<evidence type="ECO:0000313" key="3">
    <source>
        <dbReference type="EMBL" id="KAJ1169310.1"/>
    </source>
</evidence>
<feature type="region of interest" description="Disordered" evidence="2">
    <location>
        <begin position="1551"/>
        <end position="1570"/>
    </location>
</feature>
<protein>
    <recommendedName>
        <fullName evidence="5">Coiled-coil domain-containing protein 17</fullName>
    </recommendedName>
</protein>
<feature type="region of interest" description="Disordered" evidence="2">
    <location>
        <begin position="306"/>
        <end position="327"/>
    </location>
</feature>
<dbReference type="InterPro" id="IPR038800">
    <property type="entry name" value="CCDC17"/>
</dbReference>
<name>A0AAV7SYW3_PLEWA</name>
<reference evidence="3" key="1">
    <citation type="journal article" date="2022" name="bioRxiv">
        <title>Sequencing and chromosome-scale assembly of the giantPleurodeles waltlgenome.</title>
        <authorList>
            <person name="Brown T."/>
            <person name="Elewa A."/>
            <person name="Iarovenko S."/>
            <person name="Subramanian E."/>
            <person name="Araus A.J."/>
            <person name="Petzold A."/>
            <person name="Susuki M."/>
            <person name="Suzuki K.-i.T."/>
            <person name="Hayashi T."/>
            <person name="Toyoda A."/>
            <person name="Oliveira C."/>
            <person name="Osipova E."/>
            <person name="Leigh N.D."/>
            <person name="Simon A."/>
            <person name="Yun M.H."/>
        </authorList>
    </citation>
    <scope>NUCLEOTIDE SEQUENCE</scope>
    <source>
        <strain evidence="3">20211129_DDA</strain>
        <tissue evidence="3">Liver</tissue>
    </source>
</reference>
<dbReference type="PANTHER" id="PTHR33820">
    <property type="entry name" value="COILED-COIL DOMAIN-CONTAINING PROTEIN 17"/>
    <property type="match status" value="1"/>
</dbReference>
<feature type="coiled-coil region" evidence="1">
    <location>
        <begin position="152"/>
        <end position="220"/>
    </location>
</feature>
<gene>
    <name evidence="3" type="ORF">NDU88_001203</name>
</gene>
<feature type="region of interest" description="Disordered" evidence="2">
    <location>
        <begin position="33"/>
        <end position="74"/>
    </location>
</feature>
<dbReference type="PANTHER" id="PTHR33820:SF4">
    <property type="entry name" value="COILED-COIL DOMAIN-CONTAINING PROTEIN 17"/>
    <property type="match status" value="1"/>
</dbReference>
<feature type="region of interest" description="Disordered" evidence="2">
    <location>
        <begin position="694"/>
        <end position="732"/>
    </location>
</feature>
<proteinExistence type="predicted"/>
<dbReference type="EMBL" id="JANPWB010000007">
    <property type="protein sequence ID" value="KAJ1169310.1"/>
    <property type="molecule type" value="Genomic_DNA"/>
</dbReference>
<dbReference type="Proteomes" id="UP001066276">
    <property type="component" value="Chromosome 4_1"/>
</dbReference>
<comment type="caution">
    <text evidence="3">The sequence shown here is derived from an EMBL/GenBank/DDBJ whole genome shotgun (WGS) entry which is preliminary data.</text>
</comment>
<accession>A0AAV7SYW3</accession>
<organism evidence="3 4">
    <name type="scientific">Pleurodeles waltl</name>
    <name type="common">Iberian ribbed newt</name>
    <dbReference type="NCBI Taxonomy" id="8319"/>
    <lineage>
        <taxon>Eukaryota</taxon>
        <taxon>Metazoa</taxon>
        <taxon>Chordata</taxon>
        <taxon>Craniata</taxon>
        <taxon>Vertebrata</taxon>
        <taxon>Euteleostomi</taxon>
        <taxon>Amphibia</taxon>
        <taxon>Batrachia</taxon>
        <taxon>Caudata</taxon>
        <taxon>Salamandroidea</taxon>
        <taxon>Salamandridae</taxon>
        <taxon>Pleurodelinae</taxon>
        <taxon>Pleurodeles</taxon>
    </lineage>
</organism>